<dbReference type="InParanoid" id="A0A1X7T078"/>
<dbReference type="SMART" id="SM00595">
    <property type="entry name" value="MADF"/>
    <property type="match status" value="1"/>
</dbReference>
<evidence type="ECO:0000313" key="3">
    <source>
        <dbReference type="EnsemblMetazoa" id="Aqu2.1.07817_001"/>
    </source>
</evidence>
<proteinExistence type="predicted"/>
<accession>A0A1X7T078</accession>
<dbReference type="InterPro" id="IPR039353">
    <property type="entry name" value="TF_Adf1"/>
</dbReference>
<feature type="compositionally biased region" description="Low complexity" evidence="1">
    <location>
        <begin position="117"/>
        <end position="134"/>
    </location>
</feature>
<organism evidence="3">
    <name type="scientific">Amphimedon queenslandica</name>
    <name type="common">Sponge</name>
    <dbReference type="NCBI Taxonomy" id="400682"/>
    <lineage>
        <taxon>Eukaryota</taxon>
        <taxon>Metazoa</taxon>
        <taxon>Porifera</taxon>
        <taxon>Demospongiae</taxon>
        <taxon>Heteroscleromorpha</taxon>
        <taxon>Haplosclerida</taxon>
        <taxon>Niphatidae</taxon>
        <taxon>Amphimedon</taxon>
    </lineage>
</organism>
<dbReference type="GO" id="GO:0005634">
    <property type="term" value="C:nucleus"/>
    <property type="evidence" value="ECO:0007669"/>
    <property type="project" value="TreeGrafter"/>
</dbReference>
<evidence type="ECO:0000259" key="2">
    <source>
        <dbReference type="PROSITE" id="PS51029"/>
    </source>
</evidence>
<dbReference type="GO" id="GO:0005667">
    <property type="term" value="C:transcription regulator complex"/>
    <property type="evidence" value="ECO:0007669"/>
    <property type="project" value="TreeGrafter"/>
</dbReference>
<protein>
    <recommendedName>
        <fullName evidence="2">MADF domain-containing protein</fullName>
    </recommendedName>
</protein>
<dbReference type="InterPro" id="IPR006578">
    <property type="entry name" value="MADF-dom"/>
</dbReference>
<dbReference type="OrthoDB" id="5984255at2759"/>
<dbReference type="PANTHER" id="PTHR12243:SF69">
    <property type="entry name" value="SI:CH73-59F11.3"/>
    <property type="match status" value="1"/>
</dbReference>
<dbReference type="AlphaFoldDB" id="A0A1X7T078"/>
<dbReference type="PROSITE" id="PS51029">
    <property type="entry name" value="MADF"/>
    <property type="match status" value="1"/>
</dbReference>
<dbReference type="PANTHER" id="PTHR12243">
    <property type="entry name" value="MADF DOMAIN TRANSCRIPTION FACTOR"/>
    <property type="match status" value="1"/>
</dbReference>
<feature type="region of interest" description="Disordered" evidence="1">
    <location>
        <begin position="95"/>
        <end position="134"/>
    </location>
</feature>
<feature type="domain" description="MADF" evidence="2">
    <location>
        <begin position="1"/>
        <end position="88"/>
    </location>
</feature>
<dbReference type="GO" id="GO:0006357">
    <property type="term" value="P:regulation of transcription by RNA polymerase II"/>
    <property type="evidence" value="ECO:0007669"/>
    <property type="project" value="TreeGrafter"/>
</dbReference>
<dbReference type="Pfam" id="PF10545">
    <property type="entry name" value="MADF_DNA_bdg"/>
    <property type="match status" value="1"/>
</dbReference>
<reference evidence="3" key="1">
    <citation type="submission" date="2017-05" db="UniProtKB">
        <authorList>
            <consortium name="EnsemblMetazoa"/>
        </authorList>
    </citation>
    <scope>IDENTIFICATION</scope>
</reference>
<sequence>MAEFDESLISCNSKSADFRITWKKENAWEEVSKKLGCPVEVASKRWKVLLERYTKEHKKAKKPTGTGTDEVKVWEFYHLMDFLQDFVKHRSTVTNMPTFNTPNDELRFSPGAKSTQSNDKTTSSSAAASSDNDK</sequence>
<name>A0A1X7T078_AMPQE</name>
<evidence type="ECO:0000256" key="1">
    <source>
        <dbReference type="SAM" id="MobiDB-lite"/>
    </source>
</evidence>
<dbReference type="EnsemblMetazoa" id="Aqu2.1.07817_001">
    <property type="protein sequence ID" value="Aqu2.1.07817_001"/>
    <property type="gene ID" value="Aqu2.1.07817"/>
</dbReference>